<dbReference type="Proteomes" id="UP000334990">
    <property type="component" value="Unassembled WGS sequence"/>
</dbReference>
<keyword evidence="3" id="KW-1185">Reference proteome</keyword>
<dbReference type="EMBL" id="BLAD01000074">
    <property type="protein sequence ID" value="GES03898.1"/>
    <property type="molecule type" value="Genomic_DNA"/>
</dbReference>
<sequence>MRHHPDMGTWNAVAVVLAGALVVSLAAQTGSRERAASPLDNPDGTRRGLVPVTSAADRAAAVGLIKGLRVAGMGPKNGYRRERFGENWADAASAVPYSRNGCDTRNDLLARDGDDVRYRAGSRCVVVEMTLEDPYTGRTIRWRKADADRIQVDHVVPLSYEWRMGASRWSRAKRLRIANDPLNLLPVYGPVNEAKGGSGPAAWLPPSRRIRCAYVVRFAQVALKYDLPVTRADKSHMLAQCR</sequence>
<comment type="caution">
    <text evidence="2">The sequence shown here is derived from an EMBL/GenBank/DDBJ whole genome shotgun (WGS) entry which is preliminary data.</text>
</comment>
<evidence type="ECO:0000313" key="2">
    <source>
        <dbReference type="EMBL" id="GES03898.1"/>
    </source>
</evidence>
<evidence type="ECO:0000259" key="1">
    <source>
        <dbReference type="Pfam" id="PF07510"/>
    </source>
</evidence>
<evidence type="ECO:0000313" key="3">
    <source>
        <dbReference type="Proteomes" id="UP000334990"/>
    </source>
</evidence>
<organism evidence="2 3">
    <name type="scientific">Acrocarpospora corrugata</name>
    <dbReference type="NCBI Taxonomy" id="35763"/>
    <lineage>
        <taxon>Bacteria</taxon>
        <taxon>Bacillati</taxon>
        <taxon>Actinomycetota</taxon>
        <taxon>Actinomycetes</taxon>
        <taxon>Streptosporangiales</taxon>
        <taxon>Streptosporangiaceae</taxon>
        <taxon>Acrocarpospora</taxon>
    </lineage>
</organism>
<protein>
    <submittedName>
        <fullName evidence="2">Lipoprotein</fullName>
    </submittedName>
</protein>
<dbReference type="AlphaFoldDB" id="A0A5M3WBV1"/>
<proteinExistence type="predicted"/>
<gene>
    <name evidence="2" type="ORF">Acor_59640</name>
</gene>
<name>A0A5M3WBV1_9ACTN</name>
<dbReference type="PANTHER" id="PTHR24094">
    <property type="entry name" value="SECRETED PROTEIN"/>
    <property type="match status" value="1"/>
</dbReference>
<keyword evidence="2" id="KW-0449">Lipoprotein</keyword>
<dbReference type="PANTHER" id="PTHR24094:SF15">
    <property type="entry name" value="AMP-DEPENDENT SYNTHETASE_LIGASE DOMAIN-CONTAINING PROTEIN-RELATED"/>
    <property type="match status" value="1"/>
</dbReference>
<dbReference type="Pfam" id="PF07510">
    <property type="entry name" value="GmrSD_C"/>
    <property type="match status" value="1"/>
</dbReference>
<dbReference type="InterPro" id="IPR011089">
    <property type="entry name" value="GmrSD_C"/>
</dbReference>
<accession>A0A5M3WBV1</accession>
<reference evidence="2 3" key="1">
    <citation type="submission" date="2019-10" db="EMBL/GenBank/DDBJ databases">
        <title>Whole genome shotgun sequence of Acrocarpospora corrugata NBRC 13972.</title>
        <authorList>
            <person name="Ichikawa N."/>
            <person name="Kimura A."/>
            <person name="Kitahashi Y."/>
            <person name="Komaki H."/>
            <person name="Oguchi A."/>
        </authorList>
    </citation>
    <scope>NUCLEOTIDE SEQUENCE [LARGE SCALE GENOMIC DNA]</scope>
    <source>
        <strain evidence="2 3">NBRC 13972</strain>
    </source>
</reference>
<feature type="domain" description="GmrSD restriction endonucleases C-terminal" evidence="1">
    <location>
        <begin position="104"/>
        <end position="239"/>
    </location>
</feature>